<sequence length="72" mass="7166">MAANASSPNVIGSPTTPSAQPATIPEAPPKGSRRKKTLVKKEQSVDPIIESTGAAAVSAGQFNVPATPAVNG</sequence>
<reference evidence="2" key="1">
    <citation type="journal article" date="2020" name="Fungal Divers.">
        <title>Resolving the Mortierellaceae phylogeny through synthesis of multi-gene phylogenetics and phylogenomics.</title>
        <authorList>
            <person name="Vandepol N."/>
            <person name="Liber J."/>
            <person name="Desiro A."/>
            <person name="Na H."/>
            <person name="Kennedy M."/>
            <person name="Barry K."/>
            <person name="Grigoriev I.V."/>
            <person name="Miller A.N."/>
            <person name="O'Donnell K."/>
            <person name="Stajich J.E."/>
            <person name="Bonito G."/>
        </authorList>
    </citation>
    <scope>NUCLEOTIDE SEQUENCE</scope>
    <source>
        <strain evidence="2">MES-2147</strain>
    </source>
</reference>
<dbReference type="AlphaFoldDB" id="A0A9P6MDN0"/>
<dbReference type="Proteomes" id="UP000749646">
    <property type="component" value="Unassembled WGS sequence"/>
</dbReference>
<dbReference type="OrthoDB" id="5600002at2759"/>
<evidence type="ECO:0000256" key="1">
    <source>
        <dbReference type="SAM" id="MobiDB-lite"/>
    </source>
</evidence>
<comment type="caution">
    <text evidence="2">The sequence shown here is derived from an EMBL/GenBank/DDBJ whole genome shotgun (WGS) entry which is preliminary data.</text>
</comment>
<feature type="non-terminal residue" evidence="2">
    <location>
        <position position="72"/>
    </location>
</feature>
<feature type="compositionally biased region" description="Polar residues" evidence="1">
    <location>
        <begin position="1"/>
        <end position="21"/>
    </location>
</feature>
<organism evidence="2 3">
    <name type="scientific">Modicella reniformis</name>
    <dbReference type="NCBI Taxonomy" id="1440133"/>
    <lineage>
        <taxon>Eukaryota</taxon>
        <taxon>Fungi</taxon>
        <taxon>Fungi incertae sedis</taxon>
        <taxon>Mucoromycota</taxon>
        <taxon>Mortierellomycotina</taxon>
        <taxon>Mortierellomycetes</taxon>
        <taxon>Mortierellales</taxon>
        <taxon>Mortierellaceae</taxon>
        <taxon>Modicella</taxon>
    </lineage>
</organism>
<protein>
    <submittedName>
        <fullName evidence="2">Uncharacterized protein</fullName>
    </submittedName>
</protein>
<accession>A0A9P6MDN0</accession>
<feature type="region of interest" description="Disordered" evidence="1">
    <location>
        <begin position="1"/>
        <end position="45"/>
    </location>
</feature>
<name>A0A9P6MDN0_9FUNG</name>
<gene>
    <name evidence="2" type="ORF">BGZ65_011330</name>
</gene>
<keyword evidence="3" id="KW-1185">Reference proteome</keyword>
<proteinExistence type="predicted"/>
<evidence type="ECO:0000313" key="2">
    <source>
        <dbReference type="EMBL" id="KAF9993190.1"/>
    </source>
</evidence>
<evidence type="ECO:0000313" key="3">
    <source>
        <dbReference type="Proteomes" id="UP000749646"/>
    </source>
</evidence>
<dbReference type="EMBL" id="JAAAHW010001918">
    <property type="protein sequence ID" value="KAF9993190.1"/>
    <property type="molecule type" value="Genomic_DNA"/>
</dbReference>